<dbReference type="PANTHER" id="PTHR20883">
    <property type="entry name" value="PHYTANOYL-COA DIOXYGENASE DOMAIN CONTAINING 1"/>
    <property type="match status" value="1"/>
</dbReference>
<evidence type="ECO:0000256" key="1">
    <source>
        <dbReference type="ARBA" id="ARBA00001962"/>
    </source>
</evidence>
<comment type="similarity">
    <text evidence="2">Belongs to the PhyH family.</text>
</comment>
<evidence type="ECO:0000256" key="2">
    <source>
        <dbReference type="ARBA" id="ARBA00005830"/>
    </source>
</evidence>
<dbReference type="SUPFAM" id="SSF51197">
    <property type="entry name" value="Clavaminate synthase-like"/>
    <property type="match status" value="1"/>
</dbReference>
<keyword evidence="5" id="KW-0223">Dioxygenase</keyword>
<dbReference type="Pfam" id="PF05721">
    <property type="entry name" value="PhyH"/>
    <property type="match status" value="1"/>
</dbReference>
<comment type="caution">
    <text evidence="5">The sequence shown here is derived from an EMBL/GenBank/DDBJ whole genome shotgun (WGS) entry which is preliminary data.</text>
</comment>
<dbReference type="PANTHER" id="PTHR20883:SF15">
    <property type="entry name" value="PHYTANOYL-COA DIOXYGENASE DOMAIN-CONTAINING PROTEIN 1"/>
    <property type="match status" value="1"/>
</dbReference>
<proteinExistence type="inferred from homology"/>
<keyword evidence="5" id="KW-0560">Oxidoreductase</keyword>
<keyword evidence="4" id="KW-0408">Iron</keyword>
<comment type="cofactor">
    <cofactor evidence="1">
        <name>Fe cation</name>
        <dbReference type="ChEBI" id="CHEBI:24875"/>
    </cofactor>
</comment>
<evidence type="ECO:0000256" key="4">
    <source>
        <dbReference type="ARBA" id="ARBA00023004"/>
    </source>
</evidence>
<dbReference type="InterPro" id="IPR008775">
    <property type="entry name" value="Phytyl_CoA_dOase-like"/>
</dbReference>
<reference evidence="5 6" key="1">
    <citation type="submission" date="2016-07" db="EMBL/GenBank/DDBJ databases">
        <title>Pervasive Adenine N6-methylation of Active Genes in Fungi.</title>
        <authorList>
            <consortium name="DOE Joint Genome Institute"/>
            <person name="Mondo S.J."/>
            <person name="Dannebaum R.O."/>
            <person name="Kuo R.C."/>
            <person name="Labutti K."/>
            <person name="Haridas S."/>
            <person name="Kuo A."/>
            <person name="Salamov A."/>
            <person name="Ahrendt S.R."/>
            <person name="Lipzen A."/>
            <person name="Sullivan W."/>
            <person name="Andreopoulos W.B."/>
            <person name="Clum A."/>
            <person name="Lindquist E."/>
            <person name="Daum C."/>
            <person name="Ramamoorthy G.K."/>
            <person name="Gryganskyi A."/>
            <person name="Culley D."/>
            <person name="Magnuson J.K."/>
            <person name="James T.Y."/>
            <person name="O'Malley M.A."/>
            <person name="Stajich J.E."/>
            <person name="Spatafora J.W."/>
            <person name="Visel A."/>
            <person name="Grigoriev I.V."/>
        </authorList>
    </citation>
    <scope>NUCLEOTIDE SEQUENCE [LARGE SCALE GENOMIC DNA]</scope>
    <source>
        <strain evidence="5 6">JEL800</strain>
    </source>
</reference>
<sequence length="285" mass="32324">MSEQIEQFHRDGFLAIPDFFAAEDSANLLKRAKELVQEFDLKDHPRTKFSTSRDDHVGDDYFLNSGDKIRYFFETDALDKDGNLVVEKAVSINKIGHALHELEPVYREFSTRKKLKEISHALGYKQPRVLQSMVIFKNPKIGGEVPPHQDSTFLYTDPPSAIGFWFALEDCTPENGCMYFAPGSHKKYPTLKRMVRNGTGGTKFIDLVDNPDPEEEYVCVPTKAGTLVLIHGQVLHKSGHNRSGKSRNIYTFHMIEGESPYAPDNWLLPTPEMPFMDLNAVASEV</sequence>
<dbReference type="GO" id="GO:0051213">
    <property type="term" value="F:dioxygenase activity"/>
    <property type="evidence" value="ECO:0007669"/>
    <property type="project" value="UniProtKB-KW"/>
</dbReference>
<keyword evidence="3" id="KW-0479">Metal-binding</keyword>
<keyword evidence="6" id="KW-1185">Reference proteome</keyword>
<evidence type="ECO:0000256" key="3">
    <source>
        <dbReference type="ARBA" id="ARBA00022723"/>
    </source>
</evidence>
<organism evidence="5 6">
    <name type="scientific">Rhizoclosmatium globosum</name>
    <dbReference type="NCBI Taxonomy" id="329046"/>
    <lineage>
        <taxon>Eukaryota</taxon>
        <taxon>Fungi</taxon>
        <taxon>Fungi incertae sedis</taxon>
        <taxon>Chytridiomycota</taxon>
        <taxon>Chytridiomycota incertae sedis</taxon>
        <taxon>Chytridiomycetes</taxon>
        <taxon>Chytridiales</taxon>
        <taxon>Chytriomycetaceae</taxon>
        <taxon>Rhizoclosmatium</taxon>
    </lineage>
</organism>
<dbReference type="OrthoDB" id="445007at2759"/>
<dbReference type="Proteomes" id="UP000193642">
    <property type="component" value="Unassembled WGS sequence"/>
</dbReference>
<evidence type="ECO:0000313" key="6">
    <source>
        <dbReference type="Proteomes" id="UP000193642"/>
    </source>
</evidence>
<dbReference type="Gene3D" id="2.60.120.620">
    <property type="entry name" value="q2cbj1_9rhob like domain"/>
    <property type="match status" value="1"/>
</dbReference>
<accession>A0A1Y2CJU6</accession>
<name>A0A1Y2CJU6_9FUNG</name>
<evidence type="ECO:0000313" key="5">
    <source>
        <dbReference type="EMBL" id="ORY46615.1"/>
    </source>
</evidence>
<protein>
    <submittedName>
        <fullName evidence="5">Phytanoyl-CoA dioxygenase family protein</fullName>
    </submittedName>
</protein>
<dbReference type="EMBL" id="MCGO01000016">
    <property type="protein sequence ID" value="ORY46615.1"/>
    <property type="molecule type" value="Genomic_DNA"/>
</dbReference>
<dbReference type="GO" id="GO:0046872">
    <property type="term" value="F:metal ion binding"/>
    <property type="evidence" value="ECO:0007669"/>
    <property type="project" value="UniProtKB-KW"/>
</dbReference>
<gene>
    <name evidence="5" type="ORF">BCR33DRAFT_132252</name>
</gene>
<dbReference type="STRING" id="329046.A0A1Y2CJU6"/>
<dbReference type="AlphaFoldDB" id="A0A1Y2CJU6"/>